<dbReference type="Proteomes" id="UP000005514">
    <property type="component" value="Unassembled WGS sequence"/>
</dbReference>
<dbReference type="Pfam" id="PF01924">
    <property type="entry name" value="HypD"/>
    <property type="match status" value="1"/>
</dbReference>
<accession>A0AB33XH44</accession>
<dbReference type="PANTHER" id="PTHR30149">
    <property type="entry name" value="HYDROGENASE PROTEIN ASSEMBLY PROTEIN HYPD"/>
    <property type="match status" value="1"/>
</dbReference>
<dbReference type="InterPro" id="IPR002780">
    <property type="entry name" value="Hyd_form_HypD"/>
</dbReference>
<evidence type="ECO:0000313" key="1">
    <source>
        <dbReference type="EMBL" id="EJB62611.1"/>
    </source>
</evidence>
<dbReference type="PANTHER" id="PTHR30149:SF0">
    <property type="entry name" value="HYDROGENASE MATURATION FACTOR HYPD"/>
    <property type="match status" value="1"/>
</dbReference>
<evidence type="ECO:0000313" key="2">
    <source>
        <dbReference type="Proteomes" id="UP000005514"/>
    </source>
</evidence>
<gene>
    <name evidence="1" type="primary">hypD3</name>
    <name evidence="1" type="ORF">HPHPH42_1050</name>
</gene>
<dbReference type="EMBL" id="AKON01000009">
    <property type="protein sequence ID" value="EJB62611.1"/>
    <property type="molecule type" value="Genomic_DNA"/>
</dbReference>
<name>A0AB33XH44_HELPX</name>
<dbReference type="AlphaFoldDB" id="A0AB33XH44"/>
<proteinExistence type="predicted"/>
<dbReference type="Gene3D" id="6.10.20.100">
    <property type="match status" value="1"/>
</dbReference>
<dbReference type="GO" id="GO:0070025">
    <property type="term" value="F:carbon monoxide binding"/>
    <property type="evidence" value="ECO:0007669"/>
    <property type="project" value="TreeGrafter"/>
</dbReference>
<organism evidence="1 2">
    <name type="scientific">Helicobacter pylori Hp H-42</name>
    <dbReference type="NCBI Taxonomy" id="992047"/>
    <lineage>
        <taxon>Bacteria</taxon>
        <taxon>Pseudomonadati</taxon>
        <taxon>Campylobacterota</taxon>
        <taxon>Epsilonproteobacteria</taxon>
        <taxon>Campylobacterales</taxon>
        <taxon>Helicobacteraceae</taxon>
        <taxon>Helicobacter</taxon>
    </lineage>
</organism>
<dbReference type="GO" id="GO:0051604">
    <property type="term" value="P:protein maturation"/>
    <property type="evidence" value="ECO:0007669"/>
    <property type="project" value="TreeGrafter"/>
</dbReference>
<dbReference type="InterPro" id="IPR042244">
    <property type="entry name" value="HypD_2_sf"/>
</dbReference>
<dbReference type="GO" id="GO:0005506">
    <property type="term" value="F:iron ion binding"/>
    <property type="evidence" value="ECO:0007669"/>
    <property type="project" value="TreeGrafter"/>
</dbReference>
<dbReference type="GO" id="GO:0051539">
    <property type="term" value="F:4 iron, 4 sulfur cluster binding"/>
    <property type="evidence" value="ECO:0007669"/>
    <property type="project" value="TreeGrafter"/>
</dbReference>
<reference evidence="1 2" key="1">
    <citation type="submission" date="2012-04" db="EMBL/GenBank/DDBJ databases">
        <title>Genome sequence of Helicobacter pylori Hp H-42.</title>
        <authorList>
            <person name="Blanchard T.G."/>
            <person name="Czinn S.J."/>
            <person name="McCracken C."/>
            <person name="Abolude K."/>
            <person name="Maroo A."/>
            <person name="Santana-Cruz I."/>
            <person name="Tallon L.J."/>
            <person name="Ficke F.W.F."/>
        </authorList>
    </citation>
    <scope>NUCLEOTIDE SEQUENCE [LARGE SCALE GENOMIC DNA]</scope>
    <source>
        <strain evidence="1 2">Hp H-42</strain>
    </source>
</reference>
<sequence>MSFKNCFKPLDCSLFATTCTPQNPIGSCMVSSEGACAAYYRYKRV</sequence>
<comment type="caution">
    <text evidence="1">The sequence shown here is derived from an EMBL/GenBank/DDBJ whole genome shotgun (WGS) entry which is preliminary data.</text>
</comment>
<protein>
    <submittedName>
        <fullName evidence="1">Hydrogenase expression/formation protein hypD2</fullName>
    </submittedName>
</protein>